<proteinExistence type="predicted"/>
<dbReference type="EMBL" id="SRLO01001217">
    <property type="protein sequence ID" value="TNN40111.1"/>
    <property type="molecule type" value="Genomic_DNA"/>
</dbReference>
<protein>
    <submittedName>
        <fullName evidence="2">Uncharacterized protein</fullName>
    </submittedName>
</protein>
<name>A0A4Z2FGP9_9TELE</name>
<dbReference type="Proteomes" id="UP000314294">
    <property type="component" value="Unassembled WGS sequence"/>
</dbReference>
<evidence type="ECO:0000256" key="1">
    <source>
        <dbReference type="SAM" id="MobiDB-lite"/>
    </source>
</evidence>
<comment type="caution">
    <text evidence="2">The sequence shown here is derived from an EMBL/GenBank/DDBJ whole genome shotgun (WGS) entry which is preliminary data.</text>
</comment>
<dbReference type="AlphaFoldDB" id="A0A4Z2FGP9"/>
<gene>
    <name evidence="2" type="ORF">EYF80_049715</name>
</gene>
<evidence type="ECO:0000313" key="3">
    <source>
        <dbReference type="Proteomes" id="UP000314294"/>
    </source>
</evidence>
<sequence length="94" mass="10585">MHITRPRNVLLIPLAADKMWAIICNPSYLQDFTAEALHAPARPPRPLTASDVQEHGYRHSATLSPEAAFCPIRKENRDPLTSAPQEPAFIKRMK</sequence>
<organism evidence="2 3">
    <name type="scientific">Liparis tanakae</name>
    <name type="common">Tanaka's snailfish</name>
    <dbReference type="NCBI Taxonomy" id="230148"/>
    <lineage>
        <taxon>Eukaryota</taxon>
        <taxon>Metazoa</taxon>
        <taxon>Chordata</taxon>
        <taxon>Craniata</taxon>
        <taxon>Vertebrata</taxon>
        <taxon>Euteleostomi</taxon>
        <taxon>Actinopterygii</taxon>
        <taxon>Neopterygii</taxon>
        <taxon>Teleostei</taxon>
        <taxon>Neoteleostei</taxon>
        <taxon>Acanthomorphata</taxon>
        <taxon>Eupercaria</taxon>
        <taxon>Perciformes</taxon>
        <taxon>Cottioidei</taxon>
        <taxon>Cottales</taxon>
        <taxon>Liparidae</taxon>
        <taxon>Liparis</taxon>
    </lineage>
</organism>
<reference evidence="2 3" key="1">
    <citation type="submission" date="2019-03" db="EMBL/GenBank/DDBJ databases">
        <title>First draft genome of Liparis tanakae, snailfish: a comprehensive survey of snailfish specific genes.</title>
        <authorList>
            <person name="Kim W."/>
            <person name="Song I."/>
            <person name="Jeong J.-H."/>
            <person name="Kim D."/>
            <person name="Kim S."/>
            <person name="Ryu S."/>
            <person name="Song J.Y."/>
            <person name="Lee S.K."/>
        </authorList>
    </citation>
    <scope>NUCLEOTIDE SEQUENCE [LARGE SCALE GENOMIC DNA]</scope>
    <source>
        <tissue evidence="2">Muscle</tissue>
    </source>
</reference>
<accession>A0A4Z2FGP9</accession>
<feature type="region of interest" description="Disordered" evidence="1">
    <location>
        <begin position="74"/>
        <end position="94"/>
    </location>
</feature>
<evidence type="ECO:0000313" key="2">
    <source>
        <dbReference type="EMBL" id="TNN40111.1"/>
    </source>
</evidence>
<keyword evidence="3" id="KW-1185">Reference proteome</keyword>